<evidence type="ECO:0000256" key="3">
    <source>
        <dbReference type="ARBA" id="ARBA00022833"/>
    </source>
</evidence>
<organism evidence="8 9">
    <name type="scientific">Methanocella conradii (strain DSM 24694 / JCM 17849 / CGMCC 1.5162 / HZ254)</name>
    <dbReference type="NCBI Taxonomy" id="1041930"/>
    <lineage>
        <taxon>Archaea</taxon>
        <taxon>Methanobacteriati</taxon>
        <taxon>Methanobacteriota</taxon>
        <taxon>Stenosarchaea group</taxon>
        <taxon>Methanomicrobia</taxon>
        <taxon>Methanocellales</taxon>
        <taxon>Methanocellaceae</taxon>
        <taxon>Methanocella</taxon>
    </lineage>
</organism>
<dbReference type="InterPro" id="IPR011332">
    <property type="entry name" value="Ribosomal_zn-bd"/>
</dbReference>
<proteinExistence type="inferred from homology"/>
<sequence>MAEKKAAKGVSLKSRMYEVKDGKVVRKGQSCPRCGDGVFLASHADRLSCGKCGYTEYKKK</sequence>
<evidence type="ECO:0000256" key="5">
    <source>
        <dbReference type="ARBA" id="ARBA00023274"/>
    </source>
</evidence>
<feature type="binding site" evidence="6">
    <location>
        <position position="49"/>
    </location>
    <ligand>
        <name>Zn(2+)</name>
        <dbReference type="ChEBI" id="CHEBI:29105"/>
    </ligand>
</feature>
<keyword evidence="3 6" id="KW-0862">Zinc</keyword>
<dbReference type="AlphaFoldDB" id="H8I895"/>
<keyword evidence="1 6" id="KW-0479">Metal-binding</keyword>
<dbReference type="GO" id="GO:0005840">
    <property type="term" value="C:ribosome"/>
    <property type="evidence" value="ECO:0007669"/>
    <property type="project" value="UniProtKB-KW"/>
</dbReference>
<evidence type="ECO:0000313" key="8">
    <source>
        <dbReference type="EMBL" id="AFC98948.1"/>
    </source>
</evidence>
<dbReference type="Pfam" id="PF01599">
    <property type="entry name" value="Ribosomal_S27"/>
    <property type="match status" value="1"/>
</dbReference>
<comment type="cofactor">
    <cofactor evidence="6">
        <name>Zn(2+)</name>
        <dbReference type="ChEBI" id="CHEBI:29105"/>
    </cofactor>
    <text evidence="6">Binds 1 zinc ion per subunit.</text>
</comment>
<dbReference type="SMART" id="SM01402">
    <property type="entry name" value="Ribosomal_S27"/>
    <property type="match status" value="1"/>
</dbReference>
<keyword evidence="4 6" id="KW-0689">Ribosomal protein</keyword>
<dbReference type="GeneID" id="11970938"/>
<evidence type="ECO:0000256" key="4">
    <source>
        <dbReference type="ARBA" id="ARBA00022980"/>
    </source>
</evidence>
<dbReference type="HAMAP" id="MF_00777">
    <property type="entry name" value="Ribosomal_eS31"/>
    <property type="match status" value="1"/>
</dbReference>
<dbReference type="HOGENOM" id="CLU_179743_2_0_2"/>
<dbReference type="STRING" id="1041930.Mtc_0177"/>
<dbReference type="GO" id="GO:1990904">
    <property type="term" value="C:ribonucleoprotein complex"/>
    <property type="evidence" value="ECO:0007669"/>
    <property type="project" value="UniProtKB-KW"/>
</dbReference>
<evidence type="ECO:0000259" key="7">
    <source>
        <dbReference type="SMART" id="SM01402"/>
    </source>
</evidence>
<evidence type="ECO:0000313" key="9">
    <source>
        <dbReference type="Proteomes" id="UP000005233"/>
    </source>
</evidence>
<evidence type="ECO:0000256" key="2">
    <source>
        <dbReference type="ARBA" id="ARBA00022771"/>
    </source>
</evidence>
<dbReference type="OrthoDB" id="25142at2157"/>
<dbReference type="RefSeq" id="WP_014404787.1">
    <property type="nucleotide sequence ID" value="NC_017034.1"/>
</dbReference>
<dbReference type="GO" id="GO:0003735">
    <property type="term" value="F:structural constituent of ribosome"/>
    <property type="evidence" value="ECO:0007669"/>
    <property type="project" value="InterPro"/>
</dbReference>
<dbReference type="GO" id="GO:0008270">
    <property type="term" value="F:zinc ion binding"/>
    <property type="evidence" value="ECO:0007669"/>
    <property type="project" value="UniProtKB-UniRule"/>
</dbReference>
<protein>
    <recommendedName>
        <fullName evidence="6">Small ribosomal subunit protein eS31</fullName>
    </recommendedName>
</protein>
<dbReference type="InterPro" id="IPR022845">
    <property type="entry name" value="Ribosomal_eS31_arc"/>
</dbReference>
<comment type="caution">
    <text evidence="6">Lacks conserved residue(s) required for the propagation of feature annotation.</text>
</comment>
<dbReference type="SUPFAM" id="SSF57829">
    <property type="entry name" value="Zn-binding ribosomal proteins"/>
    <property type="match status" value="1"/>
</dbReference>
<dbReference type="EMBL" id="CP003243">
    <property type="protein sequence ID" value="AFC98948.1"/>
    <property type="molecule type" value="Genomic_DNA"/>
</dbReference>
<dbReference type="Gene3D" id="6.20.50.180">
    <property type="match status" value="1"/>
</dbReference>
<feature type="binding site" evidence="6">
    <location>
        <position position="52"/>
    </location>
    <ligand>
        <name>Zn(2+)</name>
        <dbReference type="ChEBI" id="CHEBI:29105"/>
    </ligand>
</feature>
<evidence type="ECO:0000256" key="6">
    <source>
        <dbReference type="HAMAP-Rule" id="MF_00777"/>
    </source>
</evidence>
<keyword evidence="2 6" id="KW-0863">Zinc-finger</keyword>
<dbReference type="InterPro" id="IPR002906">
    <property type="entry name" value="Ribosomal_eS31"/>
</dbReference>
<comment type="similarity">
    <text evidence="6">Belongs to the eukaryotic ribosomal protein eS31 family.</text>
</comment>
<reference evidence="8 9" key="1">
    <citation type="journal article" date="2012" name="J. Bacteriol.">
        <title>Complete genome sequence of a thermophilic methanogen, Methanocella conradii HZ254, isolated from Chinese rice field soil.</title>
        <authorList>
            <person name="Lu Z."/>
            <person name="Lu Y."/>
        </authorList>
    </citation>
    <scope>NUCLEOTIDE SEQUENCE [LARGE SCALE GENOMIC DNA]</scope>
    <source>
        <strain evidence="9">DSM 24694 / JCM 17849 / CGMCC 1.5162 / HZ254</strain>
    </source>
</reference>
<feature type="binding site" evidence="6">
    <location>
        <position position="34"/>
    </location>
    <ligand>
        <name>Zn(2+)</name>
        <dbReference type="ChEBI" id="CHEBI:29105"/>
    </ligand>
</feature>
<dbReference type="Proteomes" id="UP000005233">
    <property type="component" value="Chromosome"/>
</dbReference>
<comment type="subunit">
    <text evidence="6">Part of the 30S ribosomal subunit.</text>
</comment>
<evidence type="ECO:0000256" key="1">
    <source>
        <dbReference type="ARBA" id="ARBA00022723"/>
    </source>
</evidence>
<accession>H8I895</accession>
<name>H8I895_METCZ</name>
<feature type="binding site" evidence="6">
    <location>
        <position position="31"/>
    </location>
    <ligand>
        <name>Zn(2+)</name>
        <dbReference type="ChEBI" id="CHEBI:29105"/>
    </ligand>
</feature>
<feature type="domain" description="Small ribosomal subunit protein eS31" evidence="7">
    <location>
        <begin position="13"/>
        <end position="55"/>
    </location>
</feature>
<gene>
    <name evidence="6 8" type="primary">rps27ae</name>
    <name evidence="8" type="ordered locus">Mtc_0177</name>
</gene>
<dbReference type="eggNOG" id="arCOG04183">
    <property type="taxonomic scope" value="Archaea"/>
</dbReference>
<dbReference type="KEGG" id="mez:Mtc_0177"/>
<keyword evidence="9" id="KW-1185">Reference proteome</keyword>
<dbReference type="GO" id="GO:0006412">
    <property type="term" value="P:translation"/>
    <property type="evidence" value="ECO:0007669"/>
    <property type="project" value="UniProtKB-UniRule"/>
</dbReference>
<dbReference type="NCBIfam" id="NF001669">
    <property type="entry name" value="PRK00432.1"/>
    <property type="match status" value="1"/>
</dbReference>
<keyword evidence="5 6" id="KW-0687">Ribonucleoprotein</keyword>